<dbReference type="CDD" id="cd03784">
    <property type="entry name" value="GT1_Gtf-like"/>
    <property type="match status" value="1"/>
</dbReference>
<protein>
    <submittedName>
        <fullName evidence="4">Anthocyanidin 3-O-glucosyltransferase 2</fullName>
    </submittedName>
</protein>
<dbReference type="SUPFAM" id="SSF53756">
    <property type="entry name" value="UDP-Glycosyltransferase/glycogen phosphorylase"/>
    <property type="match status" value="1"/>
</dbReference>
<dbReference type="PANTHER" id="PTHR11926">
    <property type="entry name" value="GLUCOSYL/GLUCURONOSYL TRANSFERASES"/>
    <property type="match status" value="1"/>
</dbReference>
<comment type="similarity">
    <text evidence="1">Belongs to the UDP-glycosyltransferase family.</text>
</comment>
<gene>
    <name evidence="4" type="primary">FGT_9</name>
    <name evidence="4" type="ORF">CK203_087379</name>
</gene>
<sequence length="414" mass="44709">MTTTGQIHGQACCSIRVPTHTATLLKLLRRLASAAPTTIFSFFNHYFLIYLHGQACCSIRVPTHTATLLKLLRRLASAAPTTIFSFFNTPKANSSISSAQSPHGIHNLRVYDVADGVPEDLVLSANPLARIELFLKATPGNFRDAMEVAEKDIGRKISCLVSDVFLWFTADMAEEMGVPWVAIRTAALYSLSVHIYTDAIREAVGVAGQVQDQTLDFIPGFSAIKVEDLPEGMVFGDTESPFACMLHKMGLMLPRATIVATNSFEELEPTIVTNDLKSKLQKVLTVGPFDLSSPPPLILDASGCLPWLDNKKEASVAYVSFGSIATPPPNEIVALAEALEATGITVSLPQVLAHASVAVFITHSGWNSVTESIVGGVPMICRPFFGDQRLNRRMVQDVWGIGIGVEGGILTKGE</sequence>
<keyword evidence="2" id="KW-0328">Glycosyltransferase</keyword>
<dbReference type="Pfam" id="PF00201">
    <property type="entry name" value="UDPGT"/>
    <property type="match status" value="2"/>
</dbReference>
<reference evidence="4 5" key="1">
    <citation type="journal article" date="2018" name="PLoS Genet.">
        <title>Population sequencing reveals clonal diversity and ancestral inbreeding in the grapevine cultivar Chardonnay.</title>
        <authorList>
            <person name="Roach M.J."/>
            <person name="Johnson D.L."/>
            <person name="Bohlmann J."/>
            <person name="van Vuuren H.J."/>
            <person name="Jones S.J."/>
            <person name="Pretorius I.S."/>
            <person name="Schmidt S.A."/>
            <person name="Borneman A.R."/>
        </authorList>
    </citation>
    <scope>NUCLEOTIDE SEQUENCE [LARGE SCALE GENOMIC DNA]</scope>
    <source>
        <strain evidence="5">cv. Chardonnay</strain>
        <tissue evidence="4">Leaf</tissue>
    </source>
</reference>
<dbReference type="Proteomes" id="UP000288805">
    <property type="component" value="Unassembled WGS sequence"/>
</dbReference>
<name>A0A438D302_VITVI</name>
<dbReference type="EMBL" id="QGNW01001824">
    <property type="protein sequence ID" value="RVW29824.1"/>
    <property type="molecule type" value="Genomic_DNA"/>
</dbReference>
<dbReference type="GO" id="GO:0008194">
    <property type="term" value="F:UDP-glycosyltransferase activity"/>
    <property type="evidence" value="ECO:0007669"/>
    <property type="project" value="InterPro"/>
</dbReference>
<evidence type="ECO:0000313" key="5">
    <source>
        <dbReference type="Proteomes" id="UP000288805"/>
    </source>
</evidence>
<accession>A0A438D302</accession>
<organism evidence="4 5">
    <name type="scientific">Vitis vinifera</name>
    <name type="common">Grape</name>
    <dbReference type="NCBI Taxonomy" id="29760"/>
    <lineage>
        <taxon>Eukaryota</taxon>
        <taxon>Viridiplantae</taxon>
        <taxon>Streptophyta</taxon>
        <taxon>Embryophyta</taxon>
        <taxon>Tracheophyta</taxon>
        <taxon>Spermatophyta</taxon>
        <taxon>Magnoliopsida</taxon>
        <taxon>eudicotyledons</taxon>
        <taxon>Gunneridae</taxon>
        <taxon>Pentapetalae</taxon>
        <taxon>rosids</taxon>
        <taxon>Vitales</taxon>
        <taxon>Vitaceae</taxon>
        <taxon>Viteae</taxon>
        <taxon>Vitis</taxon>
    </lineage>
</organism>
<dbReference type="PANTHER" id="PTHR11926:SF774">
    <property type="entry name" value="UDP-GLYCOSYLTRANSFERASE 85A1-RELATED"/>
    <property type="match status" value="1"/>
</dbReference>
<evidence type="ECO:0000256" key="3">
    <source>
        <dbReference type="ARBA" id="ARBA00022679"/>
    </source>
</evidence>
<evidence type="ECO:0000256" key="1">
    <source>
        <dbReference type="ARBA" id="ARBA00009995"/>
    </source>
</evidence>
<dbReference type="InterPro" id="IPR002213">
    <property type="entry name" value="UDP_glucos_trans"/>
</dbReference>
<dbReference type="AlphaFoldDB" id="A0A438D302"/>
<dbReference type="GO" id="GO:0016758">
    <property type="term" value="F:hexosyltransferase activity"/>
    <property type="evidence" value="ECO:0007669"/>
    <property type="project" value="UniProtKB-ARBA"/>
</dbReference>
<dbReference type="Gene3D" id="3.40.50.2000">
    <property type="entry name" value="Glycogen Phosphorylase B"/>
    <property type="match status" value="3"/>
</dbReference>
<evidence type="ECO:0000313" key="4">
    <source>
        <dbReference type="EMBL" id="RVW29824.1"/>
    </source>
</evidence>
<keyword evidence="3 4" id="KW-0808">Transferase</keyword>
<evidence type="ECO:0000256" key="2">
    <source>
        <dbReference type="ARBA" id="ARBA00022676"/>
    </source>
</evidence>
<dbReference type="FunFam" id="3.40.50.2000:FF:000129">
    <property type="entry name" value="Glycosyltransferase"/>
    <property type="match status" value="1"/>
</dbReference>
<proteinExistence type="inferred from homology"/>
<comment type="caution">
    <text evidence="4">The sequence shown here is derived from an EMBL/GenBank/DDBJ whole genome shotgun (WGS) entry which is preliminary data.</text>
</comment>